<feature type="region of interest" description="Disordered" evidence="1">
    <location>
        <begin position="50"/>
        <end position="71"/>
    </location>
</feature>
<name>A0A401TV90_CHIPU</name>
<evidence type="ECO:0000256" key="1">
    <source>
        <dbReference type="SAM" id="MobiDB-lite"/>
    </source>
</evidence>
<sequence>MISRELSGRKRQERVVRSDTYSLDQKPQYRVTSDPTRLWRLWCVDTEMPSEHRITAGETEREKNTRKDRGP</sequence>
<evidence type="ECO:0000313" key="2">
    <source>
        <dbReference type="EMBL" id="GCC46547.1"/>
    </source>
</evidence>
<protein>
    <submittedName>
        <fullName evidence="2">Uncharacterized protein</fullName>
    </submittedName>
</protein>
<comment type="caution">
    <text evidence="2">The sequence shown here is derived from an EMBL/GenBank/DDBJ whole genome shotgun (WGS) entry which is preliminary data.</text>
</comment>
<evidence type="ECO:0000313" key="3">
    <source>
        <dbReference type="Proteomes" id="UP000287033"/>
    </source>
</evidence>
<gene>
    <name evidence="2" type="ORF">chiPu_0030910</name>
</gene>
<keyword evidence="3" id="KW-1185">Reference proteome</keyword>
<dbReference type="Proteomes" id="UP000287033">
    <property type="component" value="Unassembled WGS sequence"/>
</dbReference>
<reference evidence="2 3" key="1">
    <citation type="journal article" date="2018" name="Nat. Ecol. Evol.">
        <title>Shark genomes provide insights into elasmobranch evolution and the origin of vertebrates.</title>
        <authorList>
            <person name="Hara Y"/>
            <person name="Yamaguchi K"/>
            <person name="Onimaru K"/>
            <person name="Kadota M"/>
            <person name="Koyanagi M"/>
            <person name="Keeley SD"/>
            <person name="Tatsumi K"/>
            <person name="Tanaka K"/>
            <person name="Motone F"/>
            <person name="Kageyama Y"/>
            <person name="Nozu R"/>
            <person name="Adachi N"/>
            <person name="Nishimura O"/>
            <person name="Nakagawa R"/>
            <person name="Tanegashima C"/>
            <person name="Kiyatake I"/>
            <person name="Matsumoto R"/>
            <person name="Murakumo K"/>
            <person name="Nishida K"/>
            <person name="Terakita A"/>
            <person name="Kuratani S"/>
            <person name="Sato K"/>
            <person name="Hyodo S Kuraku.S."/>
        </authorList>
    </citation>
    <scope>NUCLEOTIDE SEQUENCE [LARGE SCALE GENOMIC DNA]</scope>
</reference>
<proteinExistence type="predicted"/>
<dbReference type="EMBL" id="BEZZ01196263">
    <property type="protein sequence ID" value="GCC46547.1"/>
    <property type="molecule type" value="Genomic_DNA"/>
</dbReference>
<dbReference type="AlphaFoldDB" id="A0A401TV90"/>
<accession>A0A401TV90</accession>
<organism evidence="2 3">
    <name type="scientific">Chiloscyllium punctatum</name>
    <name type="common">Brownbanded bambooshark</name>
    <name type="synonym">Hemiscyllium punctatum</name>
    <dbReference type="NCBI Taxonomy" id="137246"/>
    <lineage>
        <taxon>Eukaryota</taxon>
        <taxon>Metazoa</taxon>
        <taxon>Chordata</taxon>
        <taxon>Craniata</taxon>
        <taxon>Vertebrata</taxon>
        <taxon>Chondrichthyes</taxon>
        <taxon>Elasmobranchii</taxon>
        <taxon>Galeomorphii</taxon>
        <taxon>Galeoidea</taxon>
        <taxon>Orectolobiformes</taxon>
        <taxon>Hemiscylliidae</taxon>
        <taxon>Chiloscyllium</taxon>
    </lineage>
</organism>